<organism evidence="6 7">
    <name type="scientific">Cohnella fermenti</name>
    <dbReference type="NCBI Taxonomy" id="2565925"/>
    <lineage>
        <taxon>Bacteria</taxon>
        <taxon>Bacillati</taxon>
        <taxon>Bacillota</taxon>
        <taxon>Bacilli</taxon>
        <taxon>Bacillales</taxon>
        <taxon>Paenibacillaceae</taxon>
        <taxon>Cohnella</taxon>
    </lineage>
</organism>
<dbReference type="GO" id="GO:0030170">
    <property type="term" value="F:pyridoxal phosphate binding"/>
    <property type="evidence" value="ECO:0007669"/>
    <property type="project" value="InterPro"/>
</dbReference>
<evidence type="ECO:0000256" key="3">
    <source>
        <dbReference type="ARBA" id="ARBA00022679"/>
    </source>
</evidence>
<reference evidence="6 7" key="1">
    <citation type="submission" date="2019-04" db="EMBL/GenBank/DDBJ databases">
        <title>Cohnella sp. nov. isolated from preserved vegetables.</title>
        <authorList>
            <person name="Lin S.-Y."/>
            <person name="Hung M.-H."/>
            <person name="Young C.-C."/>
        </authorList>
    </citation>
    <scope>NUCLEOTIDE SEQUENCE [LARGE SCALE GENOMIC DNA]</scope>
    <source>
        <strain evidence="6 7">CC-MHH1044</strain>
    </source>
</reference>
<dbReference type="InterPro" id="IPR050881">
    <property type="entry name" value="LL-DAP_aminotransferase"/>
</dbReference>
<dbReference type="PANTHER" id="PTHR42832">
    <property type="entry name" value="AMINO ACID AMINOTRANSFERASE"/>
    <property type="match status" value="1"/>
</dbReference>
<sequence>MEGKGARSGSNGKSKASKWRSSRLDRLGSSIFADIAEGKRKARLEGIDVISLDIGTPAYPPAEEVRAALASASMDKAMYSYPGTLGSERFREAVAEWFAFRFGVKLDPDKEIVSLMGTQDGLAHLALAVTEPGDGALLPDPGYPVYQAGLAVAGVEMFPLPLLEENGYLPDFDAVPEAIWSRVRFMLLNYPSNPLSAVADLAFFEKAVRVAKQRGVLLVHDNAYSEMAFDGCRPPSILEVPGAMDTAIEFHSLSKSFHMAGARIGFAVGNREALGALASLKGNIDFGVFHAVQEAAIAALRKDMTAPAPASALYEQRRDLFLEALEREGWSIPRPAATMFVWAPVPAGWTSESFAEELLRRTGVAVVPGSAFGSRGEGYVRLALVEPEERLLEAAGRIGTFLREPAYLPIKRL</sequence>
<comment type="cofactor">
    <cofactor evidence="1">
        <name>pyridoxal 5'-phosphate</name>
        <dbReference type="ChEBI" id="CHEBI:597326"/>
    </cofactor>
</comment>
<evidence type="ECO:0000256" key="1">
    <source>
        <dbReference type="ARBA" id="ARBA00001933"/>
    </source>
</evidence>
<keyword evidence="2 6" id="KW-0032">Aminotransferase</keyword>
<feature type="region of interest" description="Disordered" evidence="4">
    <location>
        <begin position="1"/>
        <end position="22"/>
    </location>
</feature>
<keyword evidence="7" id="KW-1185">Reference proteome</keyword>
<dbReference type="OrthoDB" id="9813612at2"/>
<proteinExistence type="predicted"/>
<dbReference type="GO" id="GO:0008483">
    <property type="term" value="F:transaminase activity"/>
    <property type="evidence" value="ECO:0007669"/>
    <property type="project" value="UniProtKB-KW"/>
</dbReference>
<evidence type="ECO:0000256" key="4">
    <source>
        <dbReference type="SAM" id="MobiDB-lite"/>
    </source>
</evidence>
<dbReference type="Pfam" id="PF00155">
    <property type="entry name" value="Aminotran_1_2"/>
    <property type="match status" value="1"/>
</dbReference>
<dbReference type="SUPFAM" id="SSF53383">
    <property type="entry name" value="PLP-dependent transferases"/>
    <property type="match status" value="1"/>
</dbReference>
<gene>
    <name evidence="6" type="ORF">E6C55_20125</name>
</gene>
<name>A0A4S4BP45_9BACL</name>
<dbReference type="RefSeq" id="WP_136371644.1">
    <property type="nucleotide sequence ID" value="NZ_SSOB01000027.1"/>
</dbReference>
<evidence type="ECO:0000256" key="2">
    <source>
        <dbReference type="ARBA" id="ARBA00022576"/>
    </source>
</evidence>
<dbReference type="Proteomes" id="UP000310636">
    <property type="component" value="Unassembled WGS sequence"/>
</dbReference>
<dbReference type="Gene3D" id="3.90.1150.10">
    <property type="entry name" value="Aspartate Aminotransferase, domain 1"/>
    <property type="match status" value="1"/>
</dbReference>
<dbReference type="InterPro" id="IPR015422">
    <property type="entry name" value="PyrdxlP-dep_Trfase_small"/>
</dbReference>
<evidence type="ECO:0000313" key="6">
    <source>
        <dbReference type="EMBL" id="THF76117.1"/>
    </source>
</evidence>
<accession>A0A4S4BP45</accession>
<dbReference type="Gene3D" id="3.40.640.10">
    <property type="entry name" value="Type I PLP-dependent aspartate aminotransferase-like (Major domain)"/>
    <property type="match status" value="1"/>
</dbReference>
<evidence type="ECO:0000313" key="7">
    <source>
        <dbReference type="Proteomes" id="UP000310636"/>
    </source>
</evidence>
<comment type="caution">
    <text evidence="6">The sequence shown here is derived from an EMBL/GenBank/DDBJ whole genome shotgun (WGS) entry which is preliminary data.</text>
</comment>
<dbReference type="PANTHER" id="PTHR42832:SF2">
    <property type="entry name" value="ASPARTATE TRANSAMINASE"/>
    <property type="match status" value="1"/>
</dbReference>
<dbReference type="InterPro" id="IPR004839">
    <property type="entry name" value="Aminotransferase_I/II_large"/>
</dbReference>
<feature type="domain" description="Aminotransferase class I/classII large" evidence="5">
    <location>
        <begin position="48"/>
        <end position="398"/>
    </location>
</feature>
<dbReference type="AlphaFoldDB" id="A0A4S4BP45"/>
<evidence type="ECO:0000259" key="5">
    <source>
        <dbReference type="Pfam" id="PF00155"/>
    </source>
</evidence>
<dbReference type="EMBL" id="SSOB01000027">
    <property type="protein sequence ID" value="THF76117.1"/>
    <property type="molecule type" value="Genomic_DNA"/>
</dbReference>
<dbReference type="InterPro" id="IPR015421">
    <property type="entry name" value="PyrdxlP-dep_Trfase_major"/>
</dbReference>
<protein>
    <submittedName>
        <fullName evidence="6">Aminotransferase class I/II-fold pyridoxal phosphate-dependent enzyme</fullName>
    </submittedName>
</protein>
<dbReference type="InterPro" id="IPR015424">
    <property type="entry name" value="PyrdxlP-dep_Trfase"/>
</dbReference>
<keyword evidence="3 6" id="KW-0808">Transferase</keyword>
<dbReference type="CDD" id="cd00609">
    <property type="entry name" value="AAT_like"/>
    <property type="match status" value="1"/>
</dbReference>